<dbReference type="InterPro" id="IPR050475">
    <property type="entry name" value="Prenyltransferase_related"/>
</dbReference>
<feature type="transmembrane region" description="Helical" evidence="5">
    <location>
        <begin position="158"/>
        <end position="177"/>
    </location>
</feature>
<sequence>MPSTDTDADTDAATDADEDSRRHGRVAATLLRACYALVYSNVFISLATTGVAVTTMLLTDRPLEAFPLAVVFAATMFVYTVNRFTDLAEDERNVPGRASFTRRYGLGWLAAGVGIYVLVVAVAVALGQPGAIYLLAPLVAAVLYSVVGIKRVLLVKNLFVGAAWACIPLGVGYYYEILLTPEILVLVGYIGSMITVAAVVFDIKDVEGDRREGISTVPILLGPRRTRIGAQVANVLVAGGVFAVVAAGVVPTTFLVLFAMNGYVAAYIPFAHPDHGPLFYGFVVDGEHVFLAAVVVALEWLVW</sequence>
<feature type="transmembrane region" description="Helical" evidence="5">
    <location>
        <begin position="183"/>
        <end position="201"/>
    </location>
</feature>
<dbReference type="Pfam" id="PF01040">
    <property type="entry name" value="UbiA"/>
    <property type="match status" value="1"/>
</dbReference>
<dbReference type="PANTHER" id="PTHR42723">
    <property type="entry name" value="CHLOROPHYLL SYNTHASE"/>
    <property type="match status" value="1"/>
</dbReference>
<keyword evidence="7" id="KW-1185">Reference proteome</keyword>
<keyword evidence="2 5" id="KW-0812">Transmembrane</keyword>
<protein>
    <submittedName>
        <fullName evidence="6">Prenyltransferase</fullName>
    </submittedName>
</protein>
<evidence type="ECO:0000256" key="2">
    <source>
        <dbReference type="ARBA" id="ARBA00022692"/>
    </source>
</evidence>
<accession>A0A2Z2HUL3</accession>
<feature type="transmembrane region" description="Helical" evidence="5">
    <location>
        <begin position="232"/>
        <end position="258"/>
    </location>
</feature>
<evidence type="ECO:0000313" key="7">
    <source>
        <dbReference type="Proteomes" id="UP000250088"/>
    </source>
</evidence>
<reference evidence="7" key="1">
    <citation type="submission" date="2017-02" db="EMBL/GenBank/DDBJ databases">
        <title>Natronthermophilus aegyptiacus gen. nov.,sp. nov., an aerobic, extremely halophilic alkalithermophilic archaeon isolated from the athalassohaline Wadi An Natrun, Egypt.</title>
        <authorList>
            <person name="Zhao B."/>
        </authorList>
    </citation>
    <scope>NUCLEOTIDE SEQUENCE [LARGE SCALE GENOMIC DNA]</scope>
    <source>
        <strain evidence="7">JW/NM-HA 15</strain>
    </source>
</reference>
<name>A0A2Z2HUL3_9EURY</name>
<dbReference type="GO" id="GO:0005886">
    <property type="term" value="C:plasma membrane"/>
    <property type="evidence" value="ECO:0007669"/>
    <property type="project" value="UniProtKB-SubCell"/>
</dbReference>
<dbReference type="PANTHER" id="PTHR42723:SF1">
    <property type="entry name" value="CHLOROPHYLL SYNTHASE, CHLOROPLASTIC"/>
    <property type="match status" value="1"/>
</dbReference>
<feature type="transmembrane region" description="Helical" evidence="5">
    <location>
        <begin position="106"/>
        <end position="126"/>
    </location>
</feature>
<keyword evidence="3 5" id="KW-1133">Transmembrane helix</keyword>
<keyword evidence="6" id="KW-0808">Transferase</keyword>
<feature type="transmembrane region" description="Helical" evidence="5">
    <location>
        <begin position="132"/>
        <end position="149"/>
    </location>
</feature>
<feature type="transmembrane region" description="Helical" evidence="5">
    <location>
        <begin position="278"/>
        <end position="302"/>
    </location>
</feature>
<dbReference type="Proteomes" id="UP000250088">
    <property type="component" value="Chromosome"/>
</dbReference>
<gene>
    <name evidence="6" type="ORF">B1756_14805</name>
</gene>
<feature type="transmembrane region" description="Helical" evidence="5">
    <location>
        <begin position="30"/>
        <end position="53"/>
    </location>
</feature>
<comment type="subcellular location">
    <subcellularLocation>
        <location evidence="1">Cell membrane</location>
        <topology evidence="1">Multi-pass membrane protein</topology>
    </subcellularLocation>
</comment>
<evidence type="ECO:0000256" key="1">
    <source>
        <dbReference type="ARBA" id="ARBA00004651"/>
    </source>
</evidence>
<organism evidence="6 7">
    <name type="scientific">Natrarchaeobaculum aegyptiacum</name>
    <dbReference type="NCBI Taxonomy" id="745377"/>
    <lineage>
        <taxon>Archaea</taxon>
        <taxon>Methanobacteriati</taxon>
        <taxon>Methanobacteriota</taxon>
        <taxon>Stenosarchaea group</taxon>
        <taxon>Halobacteria</taxon>
        <taxon>Halobacteriales</taxon>
        <taxon>Natrialbaceae</taxon>
        <taxon>Natrarchaeobaculum</taxon>
    </lineage>
</organism>
<evidence type="ECO:0000256" key="5">
    <source>
        <dbReference type="SAM" id="Phobius"/>
    </source>
</evidence>
<dbReference type="AlphaFoldDB" id="A0A2Z2HUL3"/>
<proteinExistence type="predicted"/>
<feature type="transmembrane region" description="Helical" evidence="5">
    <location>
        <begin position="65"/>
        <end position="85"/>
    </location>
</feature>
<dbReference type="KEGG" id="naj:B1756_14805"/>
<keyword evidence="4 5" id="KW-0472">Membrane</keyword>
<dbReference type="InterPro" id="IPR044878">
    <property type="entry name" value="UbiA_sf"/>
</dbReference>
<evidence type="ECO:0000256" key="3">
    <source>
        <dbReference type="ARBA" id="ARBA00022989"/>
    </source>
</evidence>
<evidence type="ECO:0000256" key="4">
    <source>
        <dbReference type="ARBA" id="ARBA00023136"/>
    </source>
</evidence>
<evidence type="ECO:0000313" key="6">
    <source>
        <dbReference type="EMBL" id="ARS90870.1"/>
    </source>
</evidence>
<dbReference type="InterPro" id="IPR000537">
    <property type="entry name" value="UbiA_prenyltransferase"/>
</dbReference>
<dbReference type="GO" id="GO:0016765">
    <property type="term" value="F:transferase activity, transferring alkyl or aryl (other than methyl) groups"/>
    <property type="evidence" value="ECO:0007669"/>
    <property type="project" value="InterPro"/>
</dbReference>
<dbReference type="Gene3D" id="1.10.357.140">
    <property type="entry name" value="UbiA prenyltransferase"/>
    <property type="match status" value="1"/>
</dbReference>
<dbReference type="EMBL" id="CP019893">
    <property type="protein sequence ID" value="ARS90870.1"/>
    <property type="molecule type" value="Genomic_DNA"/>
</dbReference>